<evidence type="ECO:0000313" key="5">
    <source>
        <dbReference type="Proteomes" id="UP000284495"/>
    </source>
</evidence>
<evidence type="ECO:0000313" key="4">
    <source>
        <dbReference type="Proteomes" id="UP000283369"/>
    </source>
</evidence>
<comment type="caution">
    <text evidence="2">The sequence shown here is derived from an EMBL/GenBank/DDBJ whole genome shotgun (WGS) entry which is preliminary data.</text>
</comment>
<evidence type="ECO:0000313" key="2">
    <source>
        <dbReference type="EMBL" id="RGV14971.1"/>
    </source>
</evidence>
<feature type="transmembrane region" description="Helical" evidence="1">
    <location>
        <begin position="39"/>
        <end position="59"/>
    </location>
</feature>
<evidence type="ECO:0000256" key="1">
    <source>
        <dbReference type="SAM" id="Phobius"/>
    </source>
</evidence>
<evidence type="ECO:0000313" key="3">
    <source>
        <dbReference type="EMBL" id="RHL33732.1"/>
    </source>
</evidence>
<organism evidence="2 4">
    <name type="scientific">Bacteroides xylanisolvens</name>
    <dbReference type="NCBI Taxonomy" id="371601"/>
    <lineage>
        <taxon>Bacteria</taxon>
        <taxon>Pseudomonadati</taxon>
        <taxon>Bacteroidota</taxon>
        <taxon>Bacteroidia</taxon>
        <taxon>Bacteroidales</taxon>
        <taxon>Bacteroidaceae</taxon>
        <taxon>Bacteroides</taxon>
    </lineage>
</organism>
<dbReference type="RefSeq" id="WP_117809632.1">
    <property type="nucleotide sequence ID" value="NZ_JAASHA010000015.1"/>
</dbReference>
<keyword evidence="1" id="KW-0812">Transmembrane</keyword>
<gene>
    <name evidence="3" type="ORF">DW027_21020</name>
    <name evidence="2" type="ORF">DWW25_09880</name>
</gene>
<dbReference type="AlphaFoldDB" id="A0A412VYM6"/>
<accession>A0A412VYM6</accession>
<keyword evidence="1" id="KW-1133">Transmembrane helix</keyword>
<protein>
    <submittedName>
        <fullName evidence="2">Uncharacterized protein</fullName>
    </submittedName>
</protein>
<proteinExistence type="predicted"/>
<dbReference type="Proteomes" id="UP000283369">
    <property type="component" value="Unassembled WGS sequence"/>
</dbReference>
<sequence length="303" mass="34958">MRNQKLRFTFGHILAYISLIFIGYISFLGLTYWGDGNFILSGILTGVMVLILLGLMTYLQGLKAVARYFKIRIKIERICLLIFILFSIISSLPFLHFWTVFSNEDVLSTSFSKSIDKSKAVFDAYEIYANNRVQVYTNDLDRVIRAKNNSPSQYVNYGFMEGKDDNFQKEKKIDKLRGQHLLSENYDNIKVPTIDWLDKARSNANVWNPFFLNNVKTISSVISDKITELHKMSETLCPNESAEPFAYSITFEDVTNLYTIFNRTPALIGLLLAIICYALLLFPYALQTRNTKSTYTLFKYSNK</sequence>
<name>A0A412VYM6_9BACE</name>
<feature type="transmembrane region" description="Helical" evidence="1">
    <location>
        <begin position="266"/>
        <end position="286"/>
    </location>
</feature>
<feature type="transmembrane region" description="Helical" evidence="1">
    <location>
        <begin position="80"/>
        <end position="101"/>
    </location>
</feature>
<reference evidence="4 5" key="1">
    <citation type="submission" date="2018-08" db="EMBL/GenBank/DDBJ databases">
        <title>A genome reference for cultivated species of the human gut microbiota.</title>
        <authorList>
            <person name="Zou Y."/>
            <person name="Xue W."/>
            <person name="Luo G."/>
        </authorList>
    </citation>
    <scope>NUCLEOTIDE SEQUENCE [LARGE SCALE GENOMIC DNA]</scope>
    <source>
        <strain evidence="2 4">AF14-7</strain>
        <strain evidence="3 5">AF38-2</strain>
    </source>
</reference>
<feature type="transmembrane region" description="Helical" evidence="1">
    <location>
        <begin position="12"/>
        <end position="33"/>
    </location>
</feature>
<dbReference type="EMBL" id="QROO01000033">
    <property type="protein sequence ID" value="RHL33732.1"/>
    <property type="molecule type" value="Genomic_DNA"/>
</dbReference>
<dbReference type="Proteomes" id="UP000284495">
    <property type="component" value="Unassembled WGS sequence"/>
</dbReference>
<keyword evidence="1" id="KW-0472">Membrane</keyword>
<dbReference type="EMBL" id="QRYV01000020">
    <property type="protein sequence ID" value="RGV14971.1"/>
    <property type="molecule type" value="Genomic_DNA"/>
</dbReference>